<evidence type="ECO:0000259" key="2">
    <source>
        <dbReference type="PROSITE" id="PS50056"/>
    </source>
</evidence>
<dbReference type="PANTHER" id="PTHR46377">
    <property type="entry name" value="DUAL SPECIFICITY PROTEIN PHOSPHATASE 19"/>
    <property type="match status" value="1"/>
</dbReference>
<dbReference type="GO" id="GO:0008579">
    <property type="term" value="F:JUN kinase phosphatase activity"/>
    <property type="evidence" value="ECO:0007669"/>
    <property type="project" value="TreeGrafter"/>
</dbReference>
<dbReference type="Gene3D" id="3.90.190.10">
    <property type="entry name" value="Protein tyrosine phosphatase superfamily"/>
    <property type="match status" value="1"/>
</dbReference>
<dbReference type="PANTHER" id="PTHR46377:SF1">
    <property type="entry name" value="DUAL SPECIFICITY PROTEIN PHOSPHATASE 19"/>
    <property type="match status" value="1"/>
</dbReference>
<dbReference type="GO" id="GO:0005737">
    <property type="term" value="C:cytoplasm"/>
    <property type="evidence" value="ECO:0007669"/>
    <property type="project" value="TreeGrafter"/>
</dbReference>
<sequence>MRAQLLRAAEFVRNARSQDPDALVFVHCQSGVNRAPSVAMAVMITEERSSLLVAFSEVRRARPSVRPKYIKEVALYEEAILGTSSTPALRDGPNSSEFCAMYYGLKNDHTDTEPPQNDRLAVDVSGELKEGGDVSPSGDI</sequence>
<reference evidence="3" key="1">
    <citation type="submission" date="2021-01" db="EMBL/GenBank/DDBJ databases">
        <authorList>
            <person name="Corre E."/>
            <person name="Pelletier E."/>
            <person name="Niang G."/>
            <person name="Scheremetjew M."/>
            <person name="Finn R."/>
            <person name="Kale V."/>
            <person name="Holt S."/>
            <person name="Cochrane G."/>
            <person name="Meng A."/>
            <person name="Brown T."/>
            <person name="Cohen L."/>
        </authorList>
    </citation>
    <scope>NUCLEOTIDE SEQUENCE</scope>
    <source>
        <strain evidence="3">CCMP1381</strain>
    </source>
</reference>
<dbReference type="Pfam" id="PF00782">
    <property type="entry name" value="DSPc"/>
    <property type="match status" value="1"/>
</dbReference>
<dbReference type="InterPro" id="IPR029021">
    <property type="entry name" value="Prot-tyrosine_phosphatase-like"/>
</dbReference>
<dbReference type="EMBL" id="HBGS01034001">
    <property type="protein sequence ID" value="CAD9437000.1"/>
    <property type="molecule type" value="Transcribed_RNA"/>
</dbReference>
<dbReference type="InterPro" id="IPR000340">
    <property type="entry name" value="Dual-sp_phosphatase_cat-dom"/>
</dbReference>
<proteinExistence type="predicted"/>
<evidence type="ECO:0000313" key="3">
    <source>
        <dbReference type="EMBL" id="CAD9437000.1"/>
    </source>
</evidence>
<feature type="domain" description="Tyrosine specific protein phosphatases" evidence="2">
    <location>
        <begin position="3"/>
        <end position="65"/>
    </location>
</feature>
<name>A0A7S2G777_9STRA</name>
<evidence type="ECO:0000256" key="1">
    <source>
        <dbReference type="SAM" id="MobiDB-lite"/>
    </source>
</evidence>
<protein>
    <recommendedName>
        <fullName evidence="2">Tyrosine specific protein phosphatases domain-containing protein</fullName>
    </recommendedName>
</protein>
<gene>
    <name evidence="3" type="ORF">DSPE1174_LOCUS17511</name>
</gene>
<dbReference type="PROSITE" id="PS50056">
    <property type="entry name" value="TYR_PHOSPHATASE_2"/>
    <property type="match status" value="1"/>
</dbReference>
<organism evidence="3">
    <name type="scientific">Octactis speculum</name>
    <dbReference type="NCBI Taxonomy" id="3111310"/>
    <lineage>
        <taxon>Eukaryota</taxon>
        <taxon>Sar</taxon>
        <taxon>Stramenopiles</taxon>
        <taxon>Ochrophyta</taxon>
        <taxon>Dictyochophyceae</taxon>
        <taxon>Dictyochales</taxon>
        <taxon>Dictyochaceae</taxon>
        <taxon>Octactis</taxon>
    </lineage>
</organism>
<dbReference type="AlphaFoldDB" id="A0A7S2G777"/>
<feature type="region of interest" description="Disordered" evidence="1">
    <location>
        <begin position="106"/>
        <end position="140"/>
    </location>
</feature>
<dbReference type="SUPFAM" id="SSF52799">
    <property type="entry name" value="(Phosphotyrosine protein) phosphatases II"/>
    <property type="match status" value="1"/>
</dbReference>
<accession>A0A7S2G777</accession>
<dbReference type="InterPro" id="IPR000387">
    <property type="entry name" value="Tyr_Pase_dom"/>
</dbReference>